<dbReference type="AlphaFoldDB" id="A0A5C6FHA7"/>
<feature type="region of interest" description="Disordered" evidence="1">
    <location>
        <begin position="30"/>
        <end position="71"/>
    </location>
</feature>
<reference evidence="2 3" key="1">
    <citation type="submission" date="2019-02" db="EMBL/GenBank/DDBJ databases">
        <title>Deep-cultivation of Planctomycetes and their phenomic and genomic characterization uncovers novel biology.</title>
        <authorList>
            <person name="Wiegand S."/>
            <person name="Jogler M."/>
            <person name="Boedeker C."/>
            <person name="Pinto D."/>
            <person name="Vollmers J."/>
            <person name="Rivas-Marin E."/>
            <person name="Kohn T."/>
            <person name="Peeters S.H."/>
            <person name="Heuer A."/>
            <person name="Rast P."/>
            <person name="Oberbeckmann S."/>
            <person name="Bunk B."/>
            <person name="Jeske O."/>
            <person name="Meyerdierks A."/>
            <person name="Storesund J.E."/>
            <person name="Kallscheuer N."/>
            <person name="Luecker S."/>
            <person name="Lage O.M."/>
            <person name="Pohl T."/>
            <person name="Merkel B.J."/>
            <person name="Hornburger P."/>
            <person name="Mueller R.-W."/>
            <person name="Bruemmer F."/>
            <person name="Labrenz M."/>
            <person name="Spormann A.M."/>
            <person name="Op Den Camp H."/>
            <person name="Overmann J."/>
            <person name="Amann R."/>
            <person name="Jetten M.S.M."/>
            <person name="Mascher T."/>
            <person name="Medema M.H."/>
            <person name="Devos D.P."/>
            <person name="Kaster A.-K."/>
            <person name="Ovreas L."/>
            <person name="Rohde M."/>
            <person name="Galperin M.Y."/>
            <person name="Jogler C."/>
        </authorList>
    </citation>
    <scope>NUCLEOTIDE SEQUENCE [LARGE SCALE GENOMIC DNA]</scope>
    <source>
        <strain evidence="2 3">Poly51</strain>
    </source>
</reference>
<organism evidence="2 3">
    <name type="scientific">Rubripirellula tenax</name>
    <dbReference type="NCBI Taxonomy" id="2528015"/>
    <lineage>
        <taxon>Bacteria</taxon>
        <taxon>Pseudomonadati</taxon>
        <taxon>Planctomycetota</taxon>
        <taxon>Planctomycetia</taxon>
        <taxon>Pirellulales</taxon>
        <taxon>Pirellulaceae</taxon>
        <taxon>Rubripirellula</taxon>
    </lineage>
</organism>
<evidence type="ECO:0000256" key="1">
    <source>
        <dbReference type="SAM" id="MobiDB-lite"/>
    </source>
</evidence>
<comment type="caution">
    <text evidence="2">The sequence shown here is derived from an EMBL/GenBank/DDBJ whole genome shotgun (WGS) entry which is preliminary data.</text>
</comment>
<accession>A0A5C6FHA7</accession>
<name>A0A5C6FHA7_9BACT</name>
<gene>
    <name evidence="2" type="ORF">Poly51_05350</name>
</gene>
<protein>
    <submittedName>
        <fullName evidence="2">Uncharacterized protein</fullName>
    </submittedName>
</protein>
<evidence type="ECO:0000313" key="2">
    <source>
        <dbReference type="EMBL" id="TWU60260.1"/>
    </source>
</evidence>
<proteinExistence type="predicted"/>
<dbReference type="Proteomes" id="UP000318288">
    <property type="component" value="Unassembled WGS sequence"/>
</dbReference>
<feature type="compositionally biased region" description="Low complexity" evidence="1">
    <location>
        <begin position="57"/>
        <end position="69"/>
    </location>
</feature>
<dbReference type="RefSeq" id="WP_246114214.1">
    <property type="nucleotide sequence ID" value="NZ_SJPW01000001.1"/>
</dbReference>
<evidence type="ECO:0000313" key="3">
    <source>
        <dbReference type="Proteomes" id="UP000318288"/>
    </source>
</evidence>
<dbReference type="EMBL" id="SJPW01000001">
    <property type="protein sequence ID" value="TWU60260.1"/>
    <property type="molecule type" value="Genomic_DNA"/>
</dbReference>
<sequence length="193" mass="21254">MPKIDPFATDALAKLGKPWTDAITEAAMPSLGAGPVDNGLTRLLDTQPLRPRRRASSIDADSASSPNSAGDWSELSDHAFDACRAGLWLLAGDLHRSHSISQDDESPEGSFWHGIMHRREGDFSNAKYWFRRVGDHPVEEDVKQHASGYKGNMFSFVDECKAASKHSDEGVAASCEVTQWIEWQTLMAYCTSV</sequence>
<keyword evidence="3" id="KW-1185">Reference proteome</keyword>